<evidence type="ECO:0000259" key="1">
    <source>
        <dbReference type="Pfam" id="PF13628"/>
    </source>
</evidence>
<evidence type="ECO:0000313" key="3">
    <source>
        <dbReference type="Proteomes" id="UP000253324"/>
    </source>
</evidence>
<evidence type="ECO:0000313" key="2">
    <source>
        <dbReference type="EMBL" id="RCW80047.1"/>
    </source>
</evidence>
<feature type="domain" description="DUF4142" evidence="1">
    <location>
        <begin position="47"/>
        <end position="182"/>
    </location>
</feature>
<accession>A0A368YMA6</accession>
<dbReference type="AlphaFoldDB" id="A0A368YMA6"/>
<dbReference type="InterPro" id="IPR025419">
    <property type="entry name" value="DUF4142"/>
</dbReference>
<keyword evidence="3" id="KW-1185">Reference proteome</keyword>
<dbReference type="RefSeq" id="WP_114431804.1">
    <property type="nucleotide sequence ID" value="NZ_QPJM01000015.1"/>
</dbReference>
<protein>
    <submittedName>
        <fullName evidence="2">Putative membrane protein</fullName>
    </submittedName>
</protein>
<gene>
    <name evidence="2" type="ORF">C7476_11512</name>
</gene>
<dbReference type="Proteomes" id="UP000253324">
    <property type="component" value="Unassembled WGS sequence"/>
</dbReference>
<dbReference type="EMBL" id="QPJM01000015">
    <property type="protein sequence ID" value="RCW80047.1"/>
    <property type="molecule type" value="Genomic_DNA"/>
</dbReference>
<name>A0A368YMA6_9HYPH</name>
<proteinExistence type="predicted"/>
<sequence>MRDFLPIVLMTIITTPAVAQMGNPAGFAPDTRMQEPGVPAAHQTNNQDRLFAQLAAAGGLAEIDLGKLAATKAADASVREFAQAMVHDHSDANAKLKALADAAKISLPETLDADHKALRQKLDAAKGRAFDVAYIRSQIIDHQKTAQLLAWEIGSGEDAQLQQYSAASLPTVMKHLRMAQNIASALTGQASREIVAAKHN</sequence>
<dbReference type="PANTHER" id="PTHR38593">
    <property type="entry name" value="BLR2558 PROTEIN"/>
    <property type="match status" value="1"/>
</dbReference>
<reference evidence="2 3" key="1">
    <citation type="submission" date="2018-07" db="EMBL/GenBank/DDBJ databases">
        <title>Genomic Encyclopedia of Type Strains, Phase III (KMG-III): the genomes of soil and plant-associated and newly described type strains.</title>
        <authorList>
            <person name="Whitman W."/>
        </authorList>
    </citation>
    <scope>NUCLEOTIDE SEQUENCE [LARGE SCALE GENOMIC DNA]</scope>
    <source>
        <strain evidence="2 3">31-25a</strain>
    </source>
</reference>
<organism evidence="2 3">
    <name type="scientific">Phyllobacterium bourgognense</name>
    <dbReference type="NCBI Taxonomy" id="314236"/>
    <lineage>
        <taxon>Bacteria</taxon>
        <taxon>Pseudomonadati</taxon>
        <taxon>Pseudomonadota</taxon>
        <taxon>Alphaproteobacteria</taxon>
        <taxon>Hyphomicrobiales</taxon>
        <taxon>Phyllobacteriaceae</taxon>
        <taxon>Phyllobacterium</taxon>
    </lineage>
</organism>
<dbReference type="PANTHER" id="PTHR38593:SF1">
    <property type="entry name" value="BLR2558 PROTEIN"/>
    <property type="match status" value="1"/>
</dbReference>
<dbReference type="InterPro" id="IPR012347">
    <property type="entry name" value="Ferritin-like"/>
</dbReference>
<dbReference type="Gene3D" id="1.20.1260.10">
    <property type="match status" value="1"/>
</dbReference>
<dbReference type="Pfam" id="PF13628">
    <property type="entry name" value="DUF4142"/>
    <property type="match status" value="1"/>
</dbReference>
<comment type="caution">
    <text evidence="2">The sequence shown here is derived from an EMBL/GenBank/DDBJ whole genome shotgun (WGS) entry which is preliminary data.</text>
</comment>
<dbReference type="OrthoDB" id="9101320at2"/>